<dbReference type="Proteomes" id="UP000680679">
    <property type="component" value="Chromosome"/>
</dbReference>
<organism evidence="12 13">
    <name type="scientific">Allochromatium tepidum</name>
    <dbReference type="NCBI Taxonomy" id="553982"/>
    <lineage>
        <taxon>Bacteria</taxon>
        <taxon>Pseudomonadati</taxon>
        <taxon>Pseudomonadota</taxon>
        <taxon>Gammaproteobacteria</taxon>
        <taxon>Chromatiales</taxon>
        <taxon>Chromatiaceae</taxon>
        <taxon>Allochromatium</taxon>
    </lineage>
</organism>
<comment type="similarity">
    <text evidence="9">Belongs to the FtsQ/DivIB family. FtsQ subfamily.</text>
</comment>
<feature type="domain" description="PI-PLC Y-box" evidence="10">
    <location>
        <begin position="90"/>
        <end position="127"/>
    </location>
</feature>
<evidence type="ECO:0000313" key="12">
    <source>
        <dbReference type="EMBL" id="BCU05630.1"/>
    </source>
</evidence>
<dbReference type="PROSITE" id="PS51779">
    <property type="entry name" value="POTRA"/>
    <property type="match status" value="1"/>
</dbReference>
<keyword evidence="7 9" id="KW-0472">Membrane</keyword>
<dbReference type="InterPro" id="IPR013685">
    <property type="entry name" value="POTRA_FtsQ_type"/>
</dbReference>
<dbReference type="HAMAP" id="MF_00911">
    <property type="entry name" value="FtsQ_subfam"/>
    <property type="match status" value="1"/>
</dbReference>
<evidence type="ECO:0000313" key="13">
    <source>
        <dbReference type="Proteomes" id="UP000680679"/>
    </source>
</evidence>
<dbReference type="InterPro" id="IPR005548">
    <property type="entry name" value="Cell_div_FtsQ/DivIB_C"/>
</dbReference>
<evidence type="ECO:0000256" key="1">
    <source>
        <dbReference type="ARBA" id="ARBA00004370"/>
    </source>
</evidence>
<dbReference type="Gene3D" id="3.40.50.11690">
    <property type="entry name" value="Cell division protein FtsQ/DivIB"/>
    <property type="match status" value="1"/>
</dbReference>
<comment type="subunit">
    <text evidence="9">Part of a complex composed of FtsB, FtsL and FtsQ.</text>
</comment>
<sequence>MVSTVSGKTETRQATHPTRMGTRLRALLGALILLVLGGAGRLFLRWEPTLLPVRLIQIEGEVHHHSSQQLQERLTERLHGGILTADLVDLKQTAEELPWVGQATLRRVWPDTLRVQVREYRPIARWSLDGLVTADGIVFRPQGGAIPSNLPLLEGDDKRAPEITARYQKWRAALERIGQGIRQLSVDPRGDWRLKLASGAELRLGTTMVEERLARYLASAPQLEAAGRPLTVDLRYSNGFSVKWAPNTDTGVRAHPDRVAARTGNRG</sequence>
<dbReference type="InterPro" id="IPR045335">
    <property type="entry name" value="FtsQ_C_sf"/>
</dbReference>
<feature type="domain" description="POTRA" evidence="11">
    <location>
        <begin position="51"/>
        <end position="120"/>
    </location>
</feature>
<dbReference type="Gene3D" id="3.10.20.310">
    <property type="entry name" value="membrane protein fhac"/>
    <property type="match status" value="1"/>
</dbReference>
<evidence type="ECO:0000259" key="10">
    <source>
        <dbReference type="PROSITE" id="PS50008"/>
    </source>
</evidence>
<keyword evidence="13" id="KW-1185">Reference proteome</keyword>
<proteinExistence type="inferred from homology"/>
<evidence type="ECO:0000256" key="9">
    <source>
        <dbReference type="HAMAP-Rule" id="MF_00911"/>
    </source>
</evidence>
<dbReference type="PANTHER" id="PTHR35851:SF1">
    <property type="entry name" value="CELL DIVISION PROTEIN FTSQ"/>
    <property type="match status" value="1"/>
</dbReference>
<name>A0ABM7QIP5_9GAMM</name>
<feature type="transmembrane region" description="Helical" evidence="9">
    <location>
        <begin position="26"/>
        <end position="44"/>
    </location>
</feature>
<dbReference type="Pfam" id="PF08478">
    <property type="entry name" value="POTRA_1"/>
    <property type="match status" value="1"/>
</dbReference>
<evidence type="ECO:0000256" key="7">
    <source>
        <dbReference type="ARBA" id="ARBA00023136"/>
    </source>
</evidence>
<reference evidence="12 13" key="1">
    <citation type="submission" date="2021-04" db="EMBL/GenBank/DDBJ databases">
        <title>Complete genome sequencing of Allochromatium tepidum strain NZ.</title>
        <authorList>
            <person name="Tsukatani Y."/>
            <person name="Mori H."/>
        </authorList>
    </citation>
    <scope>NUCLEOTIDE SEQUENCE [LARGE SCALE GENOMIC DNA]</scope>
    <source>
        <strain evidence="12 13">NZ</strain>
    </source>
</reference>
<evidence type="ECO:0000256" key="3">
    <source>
        <dbReference type="ARBA" id="ARBA00022519"/>
    </source>
</evidence>
<evidence type="ECO:0000256" key="4">
    <source>
        <dbReference type="ARBA" id="ARBA00022618"/>
    </source>
</evidence>
<evidence type="ECO:0000256" key="5">
    <source>
        <dbReference type="ARBA" id="ARBA00022692"/>
    </source>
</evidence>
<keyword evidence="2 9" id="KW-1003">Cell membrane</keyword>
<keyword evidence="4 9" id="KW-0132">Cell division</keyword>
<evidence type="ECO:0000256" key="2">
    <source>
        <dbReference type="ARBA" id="ARBA00022475"/>
    </source>
</evidence>
<dbReference type="PROSITE" id="PS50008">
    <property type="entry name" value="PIPLC_Y_DOMAIN"/>
    <property type="match status" value="1"/>
</dbReference>
<dbReference type="EMBL" id="AP024563">
    <property type="protein sequence ID" value="BCU05630.1"/>
    <property type="molecule type" value="Genomic_DNA"/>
</dbReference>
<gene>
    <name evidence="9 12" type="primary">ftsQ</name>
    <name evidence="12" type="ORF">Atep_03070</name>
</gene>
<dbReference type="InterPro" id="IPR026579">
    <property type="entry name" value="FtsQ"/>
</dbReference>
<evidence type="ECO:0000256" key="6">
    <source>
        <dbReference type="ARBA" id="ARBA00022989"/>
    </source>
</evidence>
<keyword evidence="5 9" id="KW-0812">Transmembrane</keyword>
<dbReference type="GO" id="GO:0051301">
    <property type="term" value="P:cell division"/>
    <property type="evidence" value="ECO:0007669"/>
    <property type="project" value="UniProtKB-KW"/>
</dbReference>
<keyword evidence="3 9" id="KW-0997">Cell inner membrane</keyword>
<protein>
    <recommendedName>
        <fullName evidence="9">Cell division protein FtsQ</fullName>
    </recommendedName>
</protein>
<dbReference type="InterPro" id="IPR034746">
    <property type="entry name" value="POTRA"/>
</dbReference>
<comment type="subcellular location">
    <subcellularLocation>
        <location evidence="9">Cell inner membrane</location>
        <topology evidence="9">Single-pass type II membrane protein</topology>
    </subcellularLocation>
    <subcellularLocation>
        <location evidence="1">Membrane</location>
    </subcellularLocation>
    <text evidence="9">Localizes to the division septum.</text>
</comment>
<accession>A0ABM7QIP5</accession>
<evidence type="ECO:0000259" key="11">
    <source>
        <dbReference type="PROSITE" id="PS51779"/>
    </source>
</evidence>
<keyword evidence="6 9" id="KW-1133">Transmembrane helix</keyword>
<dbReference type="PANTHER" id="PTHR35851">
    <property type="entry name" value="CELL DIVISION PROTEIN FTSQ"/>
    <property type="match status" value="1"/>
</dbReference>
<keyword evidence="8 9" id="KW-0131">Cell cycle</keyword>
<comment type="function">
    <text evidence="9">Essential cell division protein. May link together the upstream cell division proteins, which are predominantly cytoplasmic, with the downstream cell division proteins, which are predominantly periplasmic. May control correct divisome assembly.</text>
</comment>
<dbReference type="InterPro" id="IPR001711">
    <property type="entry name" value="PLipase_C_Pinositol-sp_Y"/>
</dbReference>
<dbReference type="Pfam" id="PF03799">
    <property type="entry name" value="FtsQ_DivIB_C"/>
    <property type="match status" value="1"/>
</dbReference>
<evidence type="ECO:0000256" key="8">
    <source>
        <dbReference type="ARBA" id="ARBA00023306"/>
    </source>
</evidence>